<protein>
    <submittedName>
        <fullName evidence="1">Uncharacterized protein</fullName>
    </submittedName>
</protein>
<gene>
    <name evidence="1" type="ORF">PEDI_08850</name>
</gene>
<reference evidence="1 2" key="1">
    <citation type="submission" date="2021-12" db="EMBL/GenBank/DDBJ databases">
        <title>Genome sequencing of bacteria with rrn-lacking chromosome and rrn-plasmid.</title>
        <authorList>
            <person name="Anda M."/>
            <person name="Iwasaki W."/>
        </authorList>
    </citation>
    <scope>NUCLEOTIDE SEQUENCE [LARGE SCALE GENOMIC DNA]</scope>
    <source>
        <strain evidence="1 2">NBRC 15940</strain>
    </source>
</reference>
<dbReference type="NCBIfam" id="TIGR04134">
    <property type="entry name" value="lipo_with_rSAM"/>
    <property type="match status" value="1"/>
</dbReference>
<keyword evidence="2" id="KW-1185">Reference proteome</keyword>
<dbReference type="AlphaFoldDB" id="A0AAN4VWS3"/>
<evidence type="ECO:0000313" key="2">
    <source>
        <dbReference type="Proteomes" id="UP001310022"/>
    </source>
</evidence>
<dbReference type="RefSeq" id="WP_338236114.1">
    <property type="nucleotide sequence ID" value="NZ_BQKE01000001.1"/>
</dbReference>
<organism evidence="1 2">
    <name type="scientific">Persicobacter diffluens</name>
    <dbReference type="NCBI Taxonomy" id="981"/>
    <lineage>
        <taxon>Bacteria</taxon>
        <taxon>Pseudomonadati</taxon>
        <taxon>Bacteroidota</taxon>
        <taxon>Cytophagia</taxon>
        <taxon>Cytophagales</taxon>
        <taxon>Persicobacteraceae</taxon>
        <taxon>Persicobacter</taxon>
    </lineage>
</organism>
<dbReference type="InterPro" id="IPR026403">
    <property type="entry name" value="Lipo_with_rSAM"/>
</dbReference>
<dbReference type="Proteomes" id="UP001310022">
    <property type="component" value="Unassembled WGS sequence"/>
</dbReference>
<dbReference type="EMBL" id="BQKE01000001">
    <property type="protein sequence ID" value="GJM60333.1"/>
    <property type="molecule type" value="Genomic_DNA"/>
</dbReference>
<sequence length="148" mass="16560">MKAKSIQLFNRLYSLLIGLLGFSIMGCESSTVAEYGTPTADFKFSGKITDAATGESVSGIKVSTNNGYVYVENEDNGDYVMNYRDLPATEVLLRFEEFNPKQTGQYQKLDTLISLTDEEFKNGDGNWYLGKIEKEINIPLKKKEEAAE</sequence>
<proteinExistence type="predicted"/>
<name>A0AAN4VWS3_9BACT</name>
<dbReference type="PROSITE" id="PS51257">
    <property type="entry name" value="PROKAR_LIPOPROTEIN"/>
    <property type="match status" value="1"/>
</dbReference>
<evidence type="ECO:0000313" key="1">
    <source>
        <dbReference type="EMBL" id="GJM60333.1"/>
    </source>
</evidence>
<comment type="caution">
    <text evidence="1">The sequence shown here is derived from an EMBL/GenBank/DDBJ whole genome shotgun (WGS) entry which is preliminary data.</text>
</comment>
<accession>A0AAN4VWS3</accession>